<accession>A0A423PLH7</accession>
<feature type="signal peptide" evidence="1">
    <location>
        <begin position="1"/>
        <end position="20"/>
    </location>
</feature>
<dbReference type="Proteomes" id="UP000285310">
    <property type="component" value="Unassembled WGS sequence"/>
</dbReference>
<dbReference type="PROSITE" id="PS51257">
    <property type="entry name" value="PROKAR_LIPOPROTEIN"/>
    <property type="match status" value="1"/>
</dbReference>
<evidence type="ECO:0000313" key="3">
    <source>
        <dbReference type="EMBL" id="ROO26371.1"/>
    </source>
</evidence>
<proteinExistence type="predicted"/>
<evidence type="ECO:0000313" key="4">
    <source>
        <dbReference type="Proteomes" id="UP000285310"/>
    </source>
</evidence>
<feature type="domain" description="PrcB C-terminal" evidence="2">
    <location>
        <begin position="81"/>
        <end position="135"/>
    </location>
</feature>
<gene>
    <name evidence="3" type="ORF">SAJA_11440</name>
</gene>
<dbReference type="AlphaFoldDB" id="A0A423PLH7"/>
<keyword evidence="1" id="KW-0732">Signal</keyword>
<organism evidence="3 4">
    <name type="scientific">Salinisphaera japonica YTM-1</name>
    <dbReference type="NCBI Taxonomy" id="1209778"/>
    <lineage>
        <taxon>Bacteria</taxon>
        <taxon>Pseudomonadati</taxon>
        <taxon>Pseudomonadota</taxon>
        <taxon>Gammaproteobacteria</taxon>
        <taxon>Salinisphaerales</taxon>
        <taxon>Salinisphaeraceae</taxon>
        <taxon>Salinisphaera</taxon>
    </lineage>
</organism>
<dbReference type="Pfam" id="PF14343">
    <property type="entry name" value="PrcB_C"/>
    <property type="match status" value="1"/>
</dbReference>
<comment type="caution">
    <text evidence="3">The sequence shown here is derived from an EMBL/GenBank/DDBJ whole genome shotgun (WGS) entry which is preliminary data.</text>
</comment>
<dbReference type="InParanoid" id="A0A423PLH7"/>
<evidence type="ECO:0000259" key="2">
    <source>
        <dbReference type="Pfam" id="PF14343"/>
    </source>
</evidence>
<dbReference type="EMBL" id="AYKG01000036">
    <property type="protein sequence ID" value="ROO26371.1"/>
    <property type="molecule type" value="Genomic_DNA"/>
</dbReference>
<dbReference type="InterPro" id="IPR025748">
    <property type="entry name" value="PrcB_C_dom"/>
</dbReference>
<feature type="chain" id="PRO_5019332826" description="PrcB C-terminal domain-containing protein" evidence="1">
    <location>
        <begin position="21"/>
        <end position="161"/>
    </location>
</feature>
<protein>
    <recommendedName>
        <fullName evidence="2">PrcB C-terminal domain-containing protein</fullName>
    </recommendedName>
</protein>
<reference evidence="3 4" key="1">
    <citation type="submission" date="2013-10" db="EMBL/GenBank/DDBJ databases">
        <title>Salinisphaera japonica YTM-1 Genome Sequencing.</title>
        <authorList>
            <person name="Lai Q."/>
            <person name="Li C."/>
            <person name="Shao Z."/>
        </authorList>
    </citation>
    <scope>NUCLEOTIDE SEQUENCE [LARGE SCALE GENOMIC DNA]</scope>
    <source>
        <strain evidence="3 4">YTM-1</strain>
    </source>
</reference>
<keyword evidence="4" id="KW-1185">Reference proteome</keyword>
<sequence>MRSVRLIMISVCACTLTACATFGFGGNQAGVRIVGKQKYCGSASQSSEVHYFASQAGFDNWVNFRDLGNWHETVRTPGLMVVEMGQRPTGGYKLTLDNKQTQLKDNVLTVGFNWNAPRIDAAVSQAMTTQCVAVALPKRSYKQVKVLDQLGNARGSFEVQR</sequence>
<evidence type="ECO:0000256" key="1">
    <source>
        <dbReference type="SAM" id="SignalP"/>
    </source>
</evidence>
<name>A0A423PLH7_9GAMM</name>